<dbReference type="Pfam" id="PF00067">
    <property type="entry name" value="p450"/>
    <property type="match status" value="1"/>
</dbReference>
<dbReference type="GO" id="GO:0005506">
    <property type="term" value="F:iron ion binding"/>
    <property type="evidence" value="ECO:0007669"/>
    <property type="project" value="InterPro"/>
</dbReference>
<dbReference type="PANTHER" id="PTHR24286:SF256">
    <property type="entry name" value="CYTOCHROME P450 FAMILY PROTEIN"/>
    <property type="match status" value="1"/>
</dbReference>
<dbReference type="GO" id="GO:0020037">
    <property type="term" value="F:heme binding"/>
    <property type="evidence" value="ECO:0007669"/>
    <property type="project" value="InterPro"/>
</dbReference>
<evidence type="ECO:0000256" key="1">
    <source>
        <dbReference type="ARBA" id="ARBA00022723"/>
    </source>
</evidence>
<keyword evidence="4" id="KW-0560">Oxidoreductase</keyword>
<dbReference type="PANTHER" id="PTHR24286">
    <property type="entry name" value="CYTOCHROME P450 26"/>
    <property type="match status" value="1"/>
</dbReference>
<dbReference type="Gene3D" id="1.10.630.10">
    <property type="entry name" value="Cytochrome P450"/>
    <property type="match status" value="1"/>
</dbReference>
<sequence length="354" mass="40375">MGHPTVVVTGPVGNKFVFTSGDDTLRSNLPVPNLYIAGEQSIFEVHGARHKLVRAAIAGFLRPESLQKCVPLMSSLVKRYLIKEMEGKDSVYAVILLKKIAFKVSMAVLFSLTDDEETDKLFDEFLLVLKGGWVLPIYLPFTPYYRALAARRRIYDCFSMILDERRRRLEDGRVSPNDDIIATMLSMKDEEGRALPRREIIDNLITMVFASHDTGMSLNASFVRRLAMDDVTLESIYEEHTKILSDTKDGTLTWSDIQKMKYTWSVAQELMRIDPPALGNFRKAIRDIDFNGYTIPKGWNVHWVTYTHMDKTAFPEPEKFDPTRFEGASKMFPPYMYMPFGGGQRICPGSHYAA</sequence>
<dbReference type="InterPro" id="IPR017972">
    <property type="entry name" value="Cyt_P450_CS"/>
</dbReference>
<keyword evidence="6" id="KW-1185">Reference proteome</keyword>
<evidence type="ECO:0000313" key="6">
    <source>
        <dbReference type="Proteomes" id="UP001180020"/>
    </source>
</evidence>
<evidence type="ECO:0000256" key="3">
    <source>
        <dbReference type="PIRSR" id="PIRSR602403-1"/>
    </source>
</evidence>
<evidence type="ECO:0000313" key="5">
    <source>
        <dbReference type="EMBL" id="KAK1284754.1"/>
    </source>
</evidence>
<evidence type="ECO:0000256" key="2">
    <source>
        <dbReference type="ARBA" id="ARBA00023004"/>
    </source>
</evidence>
<dbReference type="GO" id="GO:0016125">
    <property type="term" value="P:sterol metabolic process"/>
    <property type="evidence" value="ECO:0007669"/>
    <property type="project" value="TreeGrafter"/>
</dbReference>
<keyword evidence="4" id="KW-0503">Monooxygenase</keyword>
<accession>A0AAV9C848</accession>
<proteinExistence type="inferred from homology"/>
<name>A0AAV9C848_ACOCL</name>
<dbReference type="SUPFAM" id="SSF48264">
    <property type="entry name" value="Cytochrome P450"/>
    <property type="match status" value="1"/>
</dbReference>
<keyword evidence="1 3" id="KW-0479">Metal-binding</keyword>
<gene>
    <name evidence="5" type="ORF">QJS10_CPB21g01630</name>
</gene>
<organism evidence="5 6">
    <name type="scientific">Acorus calamus</name>
    <name type="common">Sweet flag</name>
    <dbReference type="NCBI Taxonomy" id="4465"/>
    <lineage>
        <taxon>Eukaryota</taxon>
        <taxon>Viridiplantae</taxon>
        <taxon>Streptophyta</taxon>
        <taxon>Embryophyta</taxon>
        <taxon>Tracheophyta</taxon>
        <taxon>Spermatophyta</taxon>
        <taxon>Magnoliopsida</taxon>
        <taxon>Liliopsida</taxon>
        <taxon>Acoraceae</taxon>
        <taxon>Acorus</taxon>
    </lineage>
</organism>
<comment type="caution">
    <text evidence="5">The sequence shown here is derived from an EMBL/GenBank/DDBJ whole genome shotgun (WGS) entry which is preliminary data.</text>
</comment>
<dbReference type="EMBL" id="JAUJYO010000021">
    <property type="protein sequence ID" value="KAK1284754.1"/>
    <property type="molecule type" value="Genomic_DNA"/>
</dbReference>
<dbReference type="InterPro" id="IPR002403">
    <property type="entry name" value="Cyt_P450_E_grp-IV"/>
</dbReference>
<comment type="cofactor">
    <cofactor evidence="3">
        <name>heme</name>
        <dbReference type="ChEBI" id="CHEBI:30413"/>
    </cofactor>
</comment>
<dbReference type="PROSITE" id="PS00086">
    <property type="entry name" value="CYTOCHROME_P450"/>
    <property type="match status" value="1"/>
</dbReference>
<reference evidence="5" key="1">
    <citation type="journal article" date="2023" name="Nat. Commun.">
        <title>Diploid and tetraploid genomes of Acorus and the evolution of monocots.</title>
        <authorList>
            <person name="Ma L."/>
            <person name="Liu K.W."/>
            <person name="Li Z."/>
            <person name="Hsiao Y.Y."/>
            <person name="Qi Y."/>
            <person name="Fu T."/>
            <person name="Tang G.D."/>
            <person name="Zhang D."/>
            <person name="Sun W.H."/>
            <person name="Liu D.K."/>
            <person name="Li Y."/>
            <person name="Chen G.Z."/>
            <person name="Liu X.D."/>
            <person name="Liao X.Y."/>
            <person name="Jiang Y.T."/>
            <person name="Yu X."/>
            <person name="Hao Y."/>
            <person name="Huang J."/>
            <person name="Zhao X.W."/>
            <person name="Ke S."/>
            <person name="Chen Y.Y."/>
            <person name="Wu W.L."/>
            <person name="Hsu J.L."/>
            <person name="Lin Y.F."/>
            <person name="Huang M.D."/>
            <person name="Li C.Y."/>
            <person name="Huang L."/>
            <person name="Wang Z.W."/>
            <person name="Zhao X."/>
            <person name="Zhong W.Y."/>
            <person name="Peng D.H."/>
            <person name="Ahmad S."/>
            <person name="Lan S."/>
            <person name="Zhang J.S."/>
            <person name="Tsai W.C."/>
            <person name="Van de Peer Y."/>
            <person name="Liu Z.J."/>
        </authorList>
    </citation>
    <scope>NUCLEOTIDE SEQUENCE</scope>
    <source>
        <strain evidence="5">CP</strain>
    </source>
</reference>
<dbReference type="GO" id="GO:0004497">
    <property type="term" value="F:monooxygenase activity"/>
    <property type="evidence" value="ECO:0007669"/>
    <property type="project" value="UniProtKB-KW"/>
</dbReference>
<dbReference type="InterPro" id="IPR001128">
    <property type="entry name" value="Cyt_P450"/>
</dbReference>
<reference evidence="5" key="2">
    <citation type="submission" date="2023-06" db="EMBL/GenBank/DDBJ databases">
        <authorList>
            <person name="Ma L."/>
            <person name="Liu K.-W."/>
            <person name="Li Z."/>
            <person name="Hsiao Y.-Y."/>
            <person name="Qi Y."/>
            <person name="Fu T."/>
            <person name="Tang G."/>
            <person name="Zhang D."/>
            <person name="Sun W.-H."/>
            <person name="Liu D.-K."/>
            <person name="Li Y."/>
            <person name="Chen G.-Z."/>
            <person name="Liu X.-D."/>
            <person name="Liao X.-Y."/>
            <person name="Jiang Y.-T."/>
            <person name="Yu X."/>
            <person name="Hao Y."/>
            <person name="Huang J."/>
            <person name="Zhao X.-W."/>
            <person name="Ke S."/>
            <person name="Chen Y.-Y."/>
            <person name="Wu W.-L."/>
            <person name="Hsu J.-L."/>
            <person name="Lin Y.-F."/>
            <person name="Huang M.-D."/>
            <person name="Li C.-Y."/>
            <person name="Huang L."/>
            <person name="Wang Z.-W."/>
            <person name="Zhao X."/>
            <person name="Zhong W.-Y."/>
            <person name="Peng D.-H."/>
            <person name="Ahmad S."/>
            <person name="Lan S."/>
            <person name="Zhang J.-S."/>
            <person name="Tsai W.-C."/>
            <person name="Van De Peer Y."/>
            <person name="Liu Z.-J."/>
        </authorList>
    </citation>
    <scope>NUCLEOTIDE SEQUENCE</scope>
    <source>
        <strain evidence="5">CP</strain>
        <tissue evidence="5">Leaves</tissue>
    </source>
</reference>
<dbReference type="GO" id="GO:0016705">
    <property type="term" value="F:oxidoreductase activity, acting on paired donors, with incorporation or reduction of molecular oxygen"/>
    <property type="evidence" value="ECO:0007669"/>
    <property type="project" value="InterPro"/>
</dbReference>
<protein>
    <submittedName>
        <fullName evidence="5">Uncharacterized protein</fullName>
    </submittedName>
</protein>
<dbReference type="PRINTS" id="PR00465">
    <property type="entry name" value="EP450IV"/>
</dbReference>
<comment type="similarity">
    <text evidence="4">Belongs to the cytochrome P450 family.</text>
</comment>
<keyword evidence="3 4" id="KW-0349">Heme</keyword>
<feature type="binding site" description="axial binding residue" evidence="3">
    <location>
        <position position="347"/>
    </location>
    <ligand>
        <name>heme</name>
        <dbReference type="ChEBI" id="CHEBI:30413"/>
    </ligand>
    <ligandPart>
        <name>Fe</name>
        <dbReference type="ChEBI" id="CHEBI:18248"/>
    </ligandPart>
</feature>
<dbReference type="Proteomes" id="UP001180020">
    <property type="component" value="Unassembled WGS sequence"/>
</dbReference>
<keyword evidence="2 3" id="KW-0408">Iron</keyword>
<evidence type="ECO:0000256" key="4">
    <source>
        <dbReference type="RuleBase" id="RU000461"/>
    </source>
</evidence>
<dbReference type="AlphaFoldDB" id="A0AAV9C848"/>
<dbReference type="InterPro" id="IPR036396">
    <property type="entry name" value="Cyt_P450_sf"/>
</dbReference>